<dbReference type="EMBL" id="JAPWTK010000059">
    <property type="protein sequence ID" value="KAJ8953184.1"/>
    <property type="molecule type" value="Genomic_DNA"/>
</dbReference>
<accession>A0AAV8YN08</accession>
<evidence type="ECO:0000313" key="2">
    <source>
        <dbReference type="Proteomes" id="UP001162162"/>
    </source>
</evidence>
<protein>
    <submittedName>
        <fullName evidence="1">Uncharacterized protein</fullName>
    </submittedName>
</protein>
<dbReference type="Proteomes" id="UP001162162">
    <property type="component" value="Unassembled WGS sequence"/>
</dbReference>
<gene>
    <name evidence="1" type="ORF">NQ318_003220</name>
</gene>
<name>A0AAV8YN08_9CUCU</name>
<comment type="caution">
    <text evidence="1">The sequence shown here is derived from an EMBL/GenBank/DDBJ whole genome shotgun (WGS) entry which is preliminary data.</text>
</comment>
<reference evidence="1" key="1">
    <citation type="journal article" date="2023" name="Insect Mol. Biol.">
        <title>Genome sequencing provides insights into the evolution of gene families encoding plant cell wall-degrading enzymes in longhorned beetles.</title>
        <authorList>
            <person name="Shin N.R."/>
            <person name="Okamura Y."/>
            <person name="Kirsch R."/>
            <person name="Pauchet Y."/>
        </authorList>
    </citation>
    <scope>NUCLEOTIDE SEQUENCE</scope>
    <source>
        <strain evidence="1">AMC_N1</strain>
    </source>
</reference>
<proteinExistence type="predicted"/>
<sequence length="276" mass="31029">MIYDIWNSDLFKTPVTCISARCDDGMNRARMLIIDSRTGLNATEGSRIYEKPPAREVEPPRILVAFLGVLRQHRLSAALVSRRQNRQGRTGPAFMYNFPLVFWSMFSINFCSIPLKLPDVSTNLCSIPLKFCSIPLKFPDVSSNFCSRLPFKLCNAEFMSPAISNKNMSGFSPSFSRASLSLFCRSAFFPVVSHSPLHGTPRRYLNRTVVAPGYPALYTPIEGSRIYEKPPAREVEPPRILVAFLGVLRQHRLSAALVSRRQNRQGRTGPAFVTIP</sequence>
<organism evidence="1 2">
    <name type="scientific">Aromia moschata</name>
    <dbReference type="NCBI Taxonomy" id="1265417"/>
    <lineage>
        <taxon>Eukaryota</taxon>
        <taxon>Metazoa</taxon>
        <taxon>Ecdysozoa</taxon>
        <taxon>Arthropoda</taxon>
        <taxon>Hexapoda</taxon>
        <taxon>Insecta</taxon>
        <taxon>Pterygota</taxon>
        <taxon>Neoptera</taxon>
        <taxon>Endopterygota</taxon>
        <taxon>Coleoptera</taxon>
        <taxon>Polyphaga</taxon>
        <taxon>Cucujiformia</taxon>
        <taxon>Chrysomeloidea</taxon>
        <taxon>Cerambycidae</taxon>
        <taxon>Cerambycinae</taxon>
        <taxon>Callichromatini</taxon>
        <taxon>Aromia</taxon>
    </lineage>
</organism>
<keyword evidence="2" id="KW-1185">Reference proteome</keyword>
<dbReference type="AlphaFoldDB" id="A0AAV8YN08"/>
<evidence type="ECO:0000313" key="1">
    <source>
        <dbReference type="EMBL" id="KAJ8953184.1"/>
    </source>
</evidence>